<gene>
    <name evidence="9 11" type="primary">ccmC</name>
    <name evidence="11" type="ORF">NCTC10717_01914</name>
</gene>
<keyword evidence="9" id="KW-0813">Transport</keyword>
<evidence type="ECO:0000256" key="5">
    <source>
        <dbReference type="ARBA" id="ARBA00022692"/>
    </source>
</evidence>
<comment type="similarity">
    <text evidence="3 9">Belongs to the CcmC/CycZ/HelC family.</text>
</comment>
<evidence type="ECO:0000313" key="11">
    <source>
        <dbReference type="EMBL" id="SUO98173.1"/>
    </source>
</evidence>
<feature type="domain" description="Cytochrome c assembly protein" evidence="10">
    <location>
        <begin position="35"/>
        <end position="190"/>
    </location>
</feature>
<dbReference type="GO" id="GO:0020037">
    <property type="term" value="F:heme binding"/>
    <property type="evidence" value="ECO:0007669"/>
    <property type="project" value="InterPro"/>
</dbReference>
<dbReference type="AlphaFoldDB" id="A0A380N214"/>
<dbReference type="Proteomes" id="UP000254575">
    <property type="component" value="Unassembled WGS sequence"/>
</dbReference>
<reference evidence="11 12" key="1">
    <citation type="submission" date="2018-06" db="EMBL/GenBank/DDBJ databases">
        <authorList>
            <consortium name="Pathogen Informatics"/>
            <person name="Doyle S."/>
        </authorList>
    </citation>
    <scope>NUCLEOTIDE SEQUENCE [LARGE SCALE GENOMIC DNA]</scope>
    <source>
        <strain evidence="11 12">NCTC10717</strain>
    </source>
</reference>
<keyword evidence="12" id="KW-1185">Reference proteome</keyword>
<dbReference type="OrthoDB" id="9778550at2"/>
<dbReference type="InterPro" id="IPR002541">
    <property type="entry name" value="Cyt_c_assembly"/>
</dbReference>
<dbReference type="PRINTS" id="PR01386">
    <property type="entry name" value="CCMCBIOGNSIS"/>
</dbReference>
<keyword evidence="5 9" id="KW-0812">Transmembrane</keyword>
<keyword evidence="9" id="KW-0997">Cell inner membrane</keyword>
<dbReference type="InterPro" id="IPR045062">
    <property type="entry name" value="Cyt_c_biogenesis_CcsA/CcmC"/>
</dbReference>
<evidence type="ECO:0000259" key="10">
    <source>
        <dbReference type="Pfam" id="PF01578"/>
    </source>
</evidence>
<comment type="function">
    <text evidence="1 9">Required for the export of heme to the periplasm for the biogenesis of c-type cytochromes.</text>
</comment>
<organism evidence="11 12">
    <name type="scientific">Suttonella indologenes</name>
    <dbReference type="NCBI Taxonomy" id="13276"/>
    <lineage>
        <taxon>Bacteria</taxon>
        <taxon>Pseudomonadati</taxon>
        <taxon>Pseudomonadota</taxon>
        <taxon>Gammaproteobacteria</taxon>
        <taxon>Cardiobacteriales</taxon>
        <taxon>Cardiobacteriaceae</taxon>
        <taxon>Suttonella</taxon>
    </lineage>
</organism>
<keyword evidence="9" id="KW-1003">Cell membrane</keyword>
<feature type="transmembrane region" description="Helical" evidence="9">
    <location>
        <begin position="102"/>
        <end position="121"/>
    </location>
</feature>
<protein>
    <recommendedName>
        <fullName evidence="4 9">Heme exporter protein C</fullName>
    </recommendedName>
    <alternativeName>
        <fullName evidence="9">Cytochrome c-type biogenesis protein</fullName>
    </alternativeName>
</protein>
<dbReference type="InterPro" id="IPR003557">
    <property type="entry name" value="Cyt_c_biogenesis_CcmC"/>
</dbReference>
<proteinExistence type="inferred from homology"/>
<dbReference type="GO" id="GO:0005886">
    <property type="term" value="C:plasma membrane"/>
    <property type="evidence" value="ECO:0007669"/>
    <property type="project" value="UniProtKB-SubCell"/>
</dbReference>
<accession>A0A380N214</accession>
<evidence type="ECO:0000256" key="4">
    <source>
        <dbReference type="ARBA" id="ARBA00016463"/>
    </source>
</evidence>
<feature type="transmembrane region" description="Helical" evidence="9">
    <location>
        <begin position="30"/>
        <end position="50"/>
    </location>
</feature>
<feature type="transmembrane region" description="Helical" evidence="9">
    <location>
        <begin position="207"/>
        <end position="227"/>
    </location>
</feature>
<name>A0A380N214_9GAMM</name>
<dbReference type="NCBIfam" id="TIGR01191">
    <property type="entry name" value="ccmC"/>
    <property type="match status" value="1"/>
</dbReference>
<dbReference type="PANTHER" id="PTHR30071">
    <property type="entry name" value="HEME EXPORTER PROTEIN C"/>
    <property type="match status" value="1"/>
</dbReference>
<sequence length="245" mass="28060">MNFWKRLEKWAHQWNSPAGFDRLSGNILPWLSPLAWLLLTVGIIWGLAFAPMDYQQKNSFRIIYIHVPSAALSMSIYLMMAVASFVYFVWRIRLAAIFARAAAPFGALVTALALLTGAIWGKPTWGTYWTWDARLTSELILLFIYIAYMSLQMSIDNRDQADRLSAILAIVGVINIPIIHYSVIWWNSLHQGATLFKVSAPSISSSMLYPLLICLAAFYMLFFAYVIREMQNQILKTRIKRLLEV</sequence>
<comment type="subcellular location">
    <subcellularLocation>
        <location evidence="9">Cell inner membrane</location>
    </subcellularLocation>
    <subcellularLocation>
        <location evidence="2">Membrane</location>
        <topology evidence="2">Multi-pass membrane protein</topology>
    </subcellularLocation>
</comment>
<feature type="transmembrane region" description="Helical" evidence="9">
    <location>
        <begin position="62"/>
        <end position="90"/>
    </location>
</feature>
<dbReference type="GO" id="GO:0015232">
    <property type="term" value="F:heme transmembrane transporter activity"/>
    <property type="evidence" value="ECO:0007669"/>
    <property type="project" value="InterPro"/>
</dbReference>
<evidence type="ECO:0000256" key="1">
    <source>
        <dbReference type="ARBA" id="ARBA00002442"/>
    </source>
</evidence>
<dbReference type="GO" id="GO:0017004">
    <property type="term" value="P:cytochrome complex assembly"/>
    <property type="evidence" value="ECO:0007669"/>
    <property type="project" value="UniProtKB-KW"/>
</dbReference>
<dbReference type="Pfam" id="PF01578">
    <property type="entry name" value="Cytochrom_C_asm"/>
    <property type="match status" value="1"/>
</dbReference>
<evidence type="ECO:0000313" key="12">
    <source>
        <dbReference type="Proteomes" id="UP000254575"/>
    </source>
</evidence>
<keyword evidence="7 9" id="KW-1133">Transmembrane helix</keyword>
<evidence type="ECO:0000256" key="9">
    <source>
        <dbReference type="RuleBase" id="RU364092"/>
    </source>
</evidence>
<evidence type="ECO:0000256" key="6">
    <source>
        <dbReference type="ARBA" id="ARBA00022748"/>
    </source>
</evidence>
<keyword evidence="6 9" id="KW-0201">Cytochrome c-type biogenesis</keyword>
<evidence type="ECO:0000256" key="3">
    <source>
        <dbReference type="ARBA" id="ARBA00005840"/>
    </source>
</evidence>
<keyword evidence="8 9" id="KW-0472">Membrane</keyword>
<feature type="transmembrane region" description="Helical" evidence="9">
    <location>
        <begin position="133"/>
        <end position="151"/>
    </location>
</feature>
<dbReference type="PANTHER" id="PTHR30071:SF1">
    <property type="entry name" value="CYTOCHROME B_B6 PROTEIN-RELATED"/>
    <property type="match status" value="1"/>
</dbReference>
<dbReference type="EMBL" id="UHIA01000004">
    <property type="protein sequence ID" value="SUO98173.1"/>
    <property type="molecule type" value="Genomic_DNA"/>
</dbReference>
<evidence type="ECO:0000256" key="2">
    <source>
        <dbReference type="ARBA" id="ARBA00004141"/>
    </source>
</evidence>
<feature type="transmembrane region" description="Helical" evidence="9">
    <location>
        <begin position="163"/>
        <end position="187"/>
    </location>
</feature>
<evidence type="ECO:0000256" key="8">
    <source>
        <dbReference type="ARBA" id="ARBA00023136"/>
    </source>
</evidence>
<evidence type="ECO:0000256" key="7">
    <source>
        <dbReference type="ARBA" id="ARBA00022989"/>
    </source>
</evidence>